<evidence type="ECO:0000313" key="1">
    <source>
        <dbReference type="EMBL" id="MDG4715114.1"/>
    </source>
</evidence>
<name>A0ABT6FZA1_9FLAO</name>
<proteinExistence type="predicted"/>
<dbReference type="Proteomes" id="UP001529085">
    <property type="component" value="Unassembled WGS sequence"/>
</dbReference>
<evidence type="ECO:0000313" key="2">
    <source>
        <dbReference type="Proteomes" id="UP001529085"/>
    </source>
</evidence>
<dbReference type="RefSeq" id="WP_278004579.1">
    <property type="nucleotide sequence ID" value="NZ_JARSBN010000002.1"/>
</dbReference>
<sequence length="165" mass="19077">MIIRLNKTLIIAVLLLLLSGLSFSQNLDSLQLKKFLKEIDAIEYSSDDFNKLKQHINSNSQALKLITDKANNGSKSHIELLEILELSFDEAKVKYGEKNVKSLIFSYYKSNDILERFKKLDSSFQAQNNRIKLEQDSISKKVEFSDEIKKELENYKKRLDSIKGN</sequence>
<protein>
    <submittedName>
        <fullName evidence="1">Uncharacterized protein</fullName>
    </submittedName>
</protein>
<organism evidence="1 2">
    <name type="scientific">Winogradskyella marincola</name>
    <dbReference type="NCBI Taxonomy" id="3037795"/>
    <lineage>
        <taxon>Bacteria</taxon>
        <taxon>Pseudomonadati</taxon>
        <taxon>Bacteroidota</taxon>
        <taxon>Flavobacteriia</taxon>
        <taxon>Flavobacteriales</taxon>
        <taxon>Flavobacteriaceae</taxon>
        <taxon>Winogradskyella</taxon>
    </lineage>
</organism>
<comment type="caution">
    <text evidence="1">The sequence shown here is derived from an EMBL/GenBank/DDBJ whole genome shotgun (WGS) entry which is preliminary data.</text>
</comment>
<reference evidence="1 2" key="1">
    <citation type="submission" date="2023-03" db="EMBL/GenBank/DDBJ databases">
        <title>Strain YYF002 represents a novel species in the genus Winogradskyella isolated from seawater.</title>
        <authorList>
            <person name="Fu Z.-Y."/>
        </authorList>
    </citation>
    <scope>NUCLEOTIDE SEQUENCE [LARGE SCALE GENOMIC DNA]</scope>
    <source>
        <strain evidence="1 2">YYF002</strain>
    </source>
</reference>
<dbReference type="EMBL" id="JARSBN010000002">
    <property type="protein sequence ID" value="MDG4715114.1"/>
    <property type="molecule type" value="Genomic_DNA"/>
</dbReference>
<accession>A0ABT6FZA1</accession>
<gene>
    <name evidence="1" type="ORF">P7122_04475</name>
</gene>
<keyword evidence="2" id="KW-1185">Reference proteome</keyword>